<keyword evidence="2 5" id="KW-0812">Transmembrane</keyword>
<dbReference type="Proteomes" id="UP000219453">
    <property type="component" value="Unassembled WGS sequence"/>
</dbReference>
<accession>A0A285N3Z5</accession>
<evidence type="ECO:0000313" key="7">
    <source>
        <dbReference type="EMBL" id="SNZ04149.1"/>
    </source>
</evidence>
<evidence type="ECO:0000256" key="3">
    <source>
        <dbReference type="ARBA" id="ARBA00022989"/>
    </source>
</evidence>
<feature type="transmembrane region" description="Helical" evidence="5">
    <location>
        <begin position="156"/>
        <end position="175"/>
    </location>
</feature>
<name>A0A285N3Z5_NATPI</name>
<evidence type="ECO:0000256" key="4">
    <source>
        <dbReference type="ARBA" id="ARBA00023136"/>
    </source>
</evidence>
<gene>
    <name evidence="7" type="ORF">SAMN06269185_0463</name>
</gene>
<feature type="transmembrane region" description="Helical" evidence="5">
    <location>
        <begin position="213"/>
        <end position="235"/>
    </location>
</feature>
<evidence type="ECO:0000313" key="8">
    <source>
        <dbReference type="Proteomes" id="UP000219453"/>
    </source>
</evidence>
<dbReference type="GO" id="GO:0016020">
    <property type="term" value="C:membrane"/>
    <property type="evidence" value="ECO:0007669"/>
    <property type="project" value="UniProtKB-SubCell"/>
</dbReference>
<dbReference type="OrthoDB" id="313310at2157"/>
<keyword evidence="8" id="KW-1185">Reference proteome</keyword>
<evidence type="ECO:0000256" key="2">
    <source>
        <dbReference type="ARBA" id="ARBA00022692"/>
    </source>
</evidence>
<proteinExistence type="predicted"/>
<dbReference type="Pfam" id="PF04893">
    <property type="entry name" value="Yip1"/>
    <property type="match status" value="1"/>
</dbReference>
<evidence type="ECO:0000259" key="6">
    <source>
        <dbReference type="Pfam" id="PF04893"/>
    </source>
</evidence>
<feature type="transmembrane region" description="Helical" evidence="5">
    <location>
        <begin position="117"/>
        <end position="144"/>
    </location>
</feature>
<evidence type="ECO:0000256" key="5">
    <source>
        <dbReference type="SAM" id="Phobius"/>
    </source>
</evidence>
<dbReference type="EMBL" id="OBEJ01000001">
    <property type="protein sequence ID" value="SNZ04149.1"/>
    <property type="molecule type" value="Genomic_DNA"/>
</dbReference>
<feature type="domain" description="Yip1" evidence="6">
    <location>
        <begin position="61"/>
        <end position="217"/>
    </location>
</feature>
<dbReference type="InterPro" id="IPR006977">
    <property type="entry name" value="Yip1_dom"/>
</dbReference>
<reference evidence="7 8" key="1">
    <citation type="submission" date="2017-09" db="EMBL/GenBank/DDBJ databases">
        <authorList>
            <person name="Ehlers B."/>
            <person name="Leendertz F.H."/>
        </authorList>
    </citation>
    <scope>NUCLEOTIDE SEQUENCE [LARGE SCALE GENOMIC DNA]</scope>
    <source>
        <strain evidence="7 8">DSM 27208</strain>
    </source>
</reference>
<sequence length="236" mass="24570">MDRRRATFYRTRPHRPVDDRACAGPTGRETLSNAGARLVSGVADRPSAGDGLAATLARSWFEVLVAPRRFFRERVVPGDQAPGLLFAMGVVLIVQSTRAATGIAVGPGNPGSMAAQAFWIAVAVLFVTPAALHLIAAFQTVLLIPLASDRGGVSETVQILAYAAAPCALAGVPSVELRALVGLYAAALLAIGLSTVHRIGLGRSLLVGAVPAFLSYGLGFGAVDAITTLLARWYII</sequence>
<keyword evidence="4 5" id="KW-0472">Membrane</keyword>
<keyword evidence="3 5" id="KW-1133">Transmembrane helix</keyword>
<dbReference type="AlphaFoldDB" id="A0A285N3Z5"/>
<evidence type="ECO:0000256" key="1">
    <source>
        <dbReference type="ARBA" id="ARBA00004141"/>
    </source>
</evidence>
<comment type="subcellular location">
    <subcellularLocation>
        <location evidence="1">Membrane</location>
        <topology evidence="1">Multi-pass membrane protein</topology>
    </subcellularLocation>
</comment>
<feature type="transmembrane region" description="Helical" evidence="5">
    <location>
        <begin position="181"/>
        <end position="201"/>
    </location>
</feature>
<protein>
    <recommendedName>
        <fullName evidence="6">Yip1 domain-containing protein</fullName>
    </recommendedName>
</protein>
<organism evidence="7 8">
    <name type="scientific">Natronoarchaeum philippinense</name>
    <dbReference type="NCBI Taxonomy" id="558529"/>
    <lineage>
        <taxon>Archaea</taxon>
        <taxon>Methanobacteriati</taxon>
        <taxon>Methanobacteriota</taxon>
        <taxon>Stenosarchaea group</taxon>
        <taxon>Halobacteria</taxon>
        <taxon>Halobacteriales</taxon>
        <taxon>Natronoarchaeaceae</taxon>
    </lineage>
</organism>